<gene>
    <name evidence="1" type="primary">nirF</name>
    <name evidence="1" type="ORF">OTERR_20930</name>
</gene>
<dbReference type="Pfam" id="PF02239">
    <property type="entry name" value="Cytochrom_D1"/>
    <property type="match status" value="1"/>
</dbReference>
<protein>
    <submittedName>
        <fullName evidence="1">Heme biosynthesis protein</fullName>
    </submittedName>
</protein>
<dbReference type="KEGG" id="otr:OTERR_20930"/>
<dbReference type="PANTHER" id="PTHR47197">
    <property type="entry name" value="PROTEIN NIRF"/>
    <property type="match status" value="1"/>
</dbReference>
<proteinExistence type="predicted"/>
<dbReference type="EMBL" id="CP022579">
    <property type="protein sequence ID" value="QEL65569.1"/>
    <property type="molecule type" value="Genomic_DNA"/>
</dbReference>
<reference evidence="1 2" key="1">
    <citation type="submission" date="2017-07" db="EMBL/GenBank/DDBJ databases">
        <title>Complete genome sequence of Oryzomicrobium terrae TPP412.</title>
        <authorList>
            <person name="Chiu L.-W."/>
            <person name="Lo K.-J."/>
            <person name="Tsai Y.-M."/>
            <person name="Lin S.-S."/>
            <person name="Kuo C.-H."/>
            <person name="Liu C.-T."/>
        </authorList>
    </citation>
    <scope>NUCLEOTIDE SEQUENCE [LARGE SCALE GENOMIC DNA]</scope>
    <source>
        <strain evidence="1 2">TPP412</strain>
    </source>
</reference>
<dbReference type="AlphaFoldDB" id="A0A5C1EAB6"/>
<dbReference type="InterPro" id="IPR051200">
    <property type="entry name" value="Host-pathogen_enzymatic-act"/>
</dbReference>
<dbReference type="CDD" id="cd20778">
    <property type="entry name" value="8prop_hemeD1_NirF"/>
    <property type="match status" value="1"/>
</dbReference>
<dbReference type="SUPFAM" id="SSF51004">
    <property type="entry name" value="C-terminal (heme d1) domain of cytochrome cd1-nitrite reductase"/>
    <property type="match status" value="1"/>
</dbReference>
<dbReference type="PANTHER" id="PTHR47197:SF3">
    <property type="entry name" value="DIHYDRO-HEME D1 DEHYDROGENASE"/>
    <property type="match status" value="1"/>
</dbReference>
<organism evidence="1 2">
    <name type="scientific">Oryzomicrobium terrae</name>
    <dbReference type="NCBI Taxonomy" id="1735038"/>
    <lineage>
        <taxon>Bacteria</taxon>
        <taxon>Pseudomonadati</taxon>
        <taxon>Pseudomonadota</taxon>
        <taxon>Betaproteobacteria</taxon>
        <taxon>Rhodocyclales</taxon>
        <taxon>Rhodocyclaceae</taxon>
        <taxon>Oryzomicrobium</taxon>
    </lineage>
</organism>
<evidence type="ECO:0000313" key="2">
    <source>
        <dbReference type="Proteomes" id="UP000323671"/>
    </source>
</evidence>
<evidence type="ECO:0000313" key="1">
    <source>
        <dbReference type="EMBL" id="QEL65569.1"/>
    </source>
</evidence>
<dbReference type="InterPro" id="IPR011048">
    <property type="entry name" value="Haem_d1_sf"/>
</dbReference>
<name>A0A5C1EAB6_9RHOO</name>
<keyword evidence="2" id="KW-1185">Reference proteome</keyword>
<dbReference type="InterPro" id="IPR003143">
    <property type="entry name" value="Cyt_cd1_C_sf"/>
</dbReference>
<dbReference type="Proteomes" id="UP000323671">
    <property type="component" value="Chromosome"/>
</dbReference>
<accession>A0A5C1EAB6</accession>
<sequence>MKGICLYPGSRKIARQGAAGPFTTWAIRMRRTGQAALLAALAAGLAACAAPGQPLRGTGDLGLVVERASGQLTLVDTTARAPYAQVAGLGDLSHASAVYSRDGRYAYIFGRDGGLTKVDLLTAGIAKRVIQGGNSIGGAVSQDGTLVAAANYEPGGVKVFDAKTLELVADLPAEYTAADGSKKFSRVVGIADLPGRRFIYSLFDADAIWIADLSDVKAPKVTKIGKIGHQPYDALITPDGRYYLAGLFGEDGIAKLDLWQPDKGVERVLAHYGRGEEKLPVFKMPHLRGWAVAGNRAYLPAIGRHEVLVVDLTTWKEVGRIPVAGQPVFVMARPDGRQVWVNFAVPDYSRVQVIDTLTNTIAKTLEPGKAVLHLEFTPRGEQVWISARDDDKVVVYDTATFAPVATLAAKSPSGIFFTSRANRLGF</sequence>
<dbReference type="Gene3D" id="2.140.10.20">
    <property type="entry name" value="C-terminal (heme d1) domain of cytochrome cd1-nitrite reductase"/>
    <property type="match status" value="1"/>
</dbReference>